<name>F3PU68_9BACE</name>
<evidence type="ECO:0000256" key="3">
    <source>
        <dbReference type="SAM" id="Phobius"/>
    </source>
</evidence>
<keyword evidence="2 5" id="KW-0808">Transferase</keyword>
<keyword evidence="1" id="KW-0328">Glycosyltransferase</keyword>
<dbReference type="EMBL" id="AFBN01000041">
    <property type="protein sequence ID" value="EGF56361.1"/>
    <property type="molecule type" value="Genomic_DNA"/>
</dbReference>
<feature type="transmembrane region" description="Helical" evidence="3">
    <location>
        <begin position="310"/>
        <end position="329"/>
    </location>
</feature>
<feature type="domain" description="Glycosyltransferase 2-like" evidence="4">
    <location>
        <begin position="8"/>
        <end position="178"/>
    </location>
</feature>
<comment type="caution">
    <text evidence="5">The sequence shown here is derived from an EMBL/GenBank/DDBJ whole genome shotgun (WGS) entry which is preliminary data.</text>
</comment>
<gene>
    <name evidence="5" type="ORF">HMPREF9446_02289</name>
</gene>
<proteinExistence type="predicted"/>
<dbReference type="Proteomes" id="UP000003416">
    <property type="component" value="Unassembled WGS sequence"/>
</dbReference>
<dbReference type="Pfam" id="PF00535">
    <property type="entry name" value="Glycos_transf_2"/>
    <property type="match status" value="1"/>
</dbReference>
<dbReference type="PANTHER" id="PTHR22916">
    <property type="entry name" value="GLYCOSYLTRANSFERASE"/>
    <property type="match status" value="1"/>
</dbReference>
<dbReference type="STRING" id="763034.HMPREF9446_02289"/>
<evidence type="ECO:0000256" key="2">
    <source>
        <dbReference type="ARBA" id="ARBA00022679"/>
    </source>
</evidence>
<dbReference type="GeneID" id="86049829"/>
<dbReference type="eggNOG" id="COG1216">
    <property type="taxonomic scope" value="Bacteria"/>
</dbReference>
<protein>
    <submittedName>
        <fullName evidence="5">Glycosyltransferase, group 2 family protein</fullName>
    </submittedName>
</protein>
<evidence type="ECO:0000313" key="5">
    <source>
        <dbReference type="EMBL" id="EGF56361.1"/>
    </source>
</evidence>
<evidence type="ECO:0000313" key="6">
    <source>
        <dbReference type="Proteomes" id="UP000003416"/>
    </source>
</evidence>
<sequence length="332" mass="38523">MNENILVSVIIPIYNVESYLNQCVDSILNQTYVHIEVILIDDGSPDNSGRICDEYAEKDSRVSVIHKANGGLSDARNEGLKVAKGDYVIFMDSDDFWKNNICLQRLIIQLEKLKYPDMLGFNLYYYFPSKDQYIPWISYDDSITNEWDKNELIVRLVRSGTFPMSACSKLLKKSSLDKHAVTFVKGIFAEDIPWFIDILDKFKEIRFVDEYVYCYRQGVSTSITGSCSTKKFDDLYNNLIHLIPFICQSSLNQQAKEALLSFCAYEYCILMGSIRFLNKPDRNKRFRGLKQMGWLMEYDLNPKVGRVGLIYKYLGFSITSYFCHLFLVLKKS</sequence>
<dbReference type="InterPro" id="IPR001173">
    <property type="entry name" value="Glyco_trans_2-like"/>
</dbReference>
<reference evidence="5 6" key="1">
    <citation type="submission" date="2011-02" db="EMBL/GenBank/DDBJ databases">
        <authorList>
            <person name="Weinstock G."/>
            <person name="Sodergren E."/>
            <person name="Clifton S."/>
            <person name="Fulton L."/>
            <person name="Fulton B."/>
            <person name="Courtney L."/>
            <person name="Fronick C."/>
            <person name="Harrison M."/>
            <person name="Strong C."/>
            <person name="Farmer C."/>
            <person name="Delahaunty K."/>
            <person name="Markovic C."/>
            <person name="Hall O."/>
            <person name="Minx P."/>
            <person name="Tomlinson C."/>
            <person name="Mitreva M."/>
            <person name="Hou S."/>
            <person name="Chen J."/>
            <person name="Wollam A."/>
            <person name="Pepin K.H."/>
            <person name="Johnson M."/>
            <person name="Bhonagiri V."/>
            <person name="Zhang X."/>
            <person name="Suruliraj S."/>
            <person name="Warren W."/>
            <person name="Chinwalla A."/>
            <person name="Mardis E.R."/>
            <person name="Wilson R.K."/>
        </authorList>
    </citation>
    <scope>NUCLEOTIDE SEQUENCE [LARGE SCALE GENOMIC DNA]</scope>
    <source>
        <strain evidence="5 6">YIT 12057</strain>
    </source>
</reference>
<keyword evidence="6" id="KW-1185">Reference proteome</keyword>
<keyword evidence="3" id="KW-1133">Transmembrane helix</keyword>
<dbReference type="RefSeq" id="WP_009125547.1">
    <property type="nucleotide sequence ID" value="NZ_GL882638.1"/>
</dbReference>
<organism evidence="5 6">
    <name type="scientific">Bacteroides fluxus YIT 12057</name>
    <dbReference type="NCBI Taxonomy" id="763034"/>
    <lineage>
        <taxon>Bacteria</taxon>
        <taxon>Pseudomonadati</taxon>
        <taxon>Bacteroidota</taxon>
        <taxon>Bacteroidia</taxon>
        <taxon>Bacteroidales</taxon>
        <taxon>Bacteroidaceae</taxon>
        <taxon>Bacteroides</taxon>
    </lineage>
</organism>
<dbReference type="AlphaFoldDB" id="F3PU68"/>
<evidence type="ECO:0000256" key="1">
    <source>
        <dbReference type="ARBA" id="ARBA00022676"/>
    </source>
</evidence>
<accession>F3PU68</accession>
<dbReference type="CDD" id="cd00761">
    <property type="entry name" value="Glyco_tranf_GTA_type"/>
    <property type="match status" value="1"/>
</dbReference>
<keyword evidence="3" id="KW-0472">Membrane</keyword>
<keyword evidence="3" id="KW-0812">Transmembrane</keyword>
<dbReference type="GO" id="GO:0016758">
    <property type="term" value="F:hexosyltransferase activity"/>
    <property type="evidence" value="ECO:0007669"/>
    <property type="project" value="UniProtKB-ARBA"/>
</dbReference>
<dbReference type="PANTHER" id="PTHR22916:SF51">
    <property type="entry name" value="GLYCOSYLTRANSFERASE EPSH-RELATED"/>
    <property type="match status" value="1"/>
</dbReference>
<dbReference type="InterPro" id="IPR029044">
    <property type="entry name" value="Nucleotide-diphossugar_trans"/>
</dbReference>
<dbReference type="HOGENOM" id="CLU_025996_25_0_10"/>
<dbReference type="Gene3D" id="3.90.550.10">
    <property type="entry name" value="Spore Coat Polysaccharide Biosynthesis Protein SpsA, Chain A"/>
    <property type="match status" value="1"/>
</dbReference>
<evidence type="ECO:0000259" key="4">
    <source>
        <dbReference type="Pfam" id="PF00535"/>
    </source>
</evidence>
<dbReference type="SUPFAM" id="SSF53448">
    <property type="entry name" value="Nucleotide-diphospho-sugar transferases"/>
    <property type="match status" value="1"/>
</dbReference>